<evidence type="ECO:0000256" key="1">
    <source>
        <dbReference type="SAM" id="MobiDB-lite"/>
    </source>
</evidence>
<dbReference type="EMBL" id="BEGY01000018">
    <property type="protein sequence ID" value="GAX76577.1"/>
    <property type="molecule type" value="Genomic_DNA"/>
</dbReference>
<dbReference type="Pfam" id="PF03637">
    <property type="entry name" value="Mob1_phocein"/>
    <property type="match status" value="1"/>
</dbReference>
<sequence length="222" mass="25479">MDLLGLGSSRNAKTFRPRKSTPVGSKGIQLKQHIDATLGKGNIMEAVALPDGEDLKEWLAVNTVDFYNAISILYSTLEEFCTEKSCEVMSAGAKYEYHWADGVKIKKPIRLSAPKYINSLFDWIEEQIDNDKVFPQQFGCSFPADFLEVTKTIYKRLFRVYAHIYHSHFKQVCDLDELAHLNTCFKHFLFFTMHYKLVDEKELAPLRELIDQFTGRAKAPQG</sequence>
<comment type="caution">
    <text evidence="2">The sequence shown here is derived from an EMBL/GenBank/DDBJ whole genome shotgun (WGS) entry which is preliminary data.</text>
</comment>
<dbReference type="Proteomes" id="UP000232323">
    <property type="component" value="Unassembled WGS sequence"/>
</dbReference>
<evidence type="ECO:0000313" key="3">
    <source>
        <dbReference type="Proteomes" id="UP000232323"/>
    </source>
</evidence>
<dbReference type="SMART" id="SM01388">
    <property type="entry name" value="Mob1_phocein"/>
    <property type="match status" value="1"/>
</dbReference>
<dbReference type="STRING" id="1157962.A0A250X0H7"/>
<accession>A0A250X0H7</accession>
<evidence type="ECO:0000313" key="2">
    <source>
        <dbReference type="EMBL" id="GAX76577.1"/>
    </source>
</evidence>
<dbReference type="AlphaFoldDB" id="A0A250X0H7"/>
<feature type="region of interest" description="Disordered" evidence="1">
    <location>
        <begin position="1"/>
        <end position="25"/>
    </location>
</feature>
<dbReference type="SUPFAM" id="SSF101152">
    <property type="entry name" value="Mob1/phocein"/>
    <property type="match status" value="1"/>
</dbReference>
<gene>
    <name evidence="2" type="ORF">CEUSTIGMA_g4023.t1</name>
</gene>
<dbReference type="PANTHER" id="PTHR22599">
    <property type="entry name" value="MPS ONE BINDER KINASE ACTIVATOR-LIKE MOB"/>
    <property type="match status" value="1"/>
</dbReference>
<keyword evidence="3" id="KW-1185">Reference proteome</keyword>
<name>A0A250X0H7_9CHLO</name>
<reference evidence="2 3" key="1">
    <citation type="submission" date="2017-08" db="EMBL/GenBank/DDBJ databases">
        <title>Acidophilic green algal genome provides insights into adaptation to an acidic environment.</title>
        <authorList>
            <person name="Hirooka S."/>
            <person name="Hirose Y."/>
            <person name="Kanesaki Y."/>
            <person name="Higuchi S."/>
            <person name="Fujiwara T."/>
            <person name="Onuma R."/>
            <person name="Era A."/>
            <person name="Ohbayashi R."/>
            <person name="Uzuka A."/>
            <person name="Nozaki H."/>
            <person name="Yoshikawa H."/>
            <person name="Miyagishima S.Y."/>
        </authorList>
    </citation>
    <scope>NUCLEOTIDE SEQUENCE [LARGE SCALE GENOMIC DNA]</scope>
    <source>
        <strain evidence="2 3">NIES-2499</strain>
    </source>
</reference>
<protein>
    <recommendedName>
        <fullName evidence="4">MOB kinase activator-like 1A</fullName>
    </recommendedName>
</protein>
<dbReference type="InterPro" id="IPR036703">
    <property type="entry name" value="MOB_kinase_act_sf"/>
</dbReference>
<proteinExistence type="predicted"/>
<organism evidence="2 3">
    <name type="scientific">Chlamydomonas eustigma</name>
    <dbReference type="NCBI Taxonomy" id="1157962"/>
    <lineage>
        <taxon>Eukaryota</taxon>
        <taxon>Viridiplantae</taxon>
        <taxon>Chlorophyta</taxon>
        <taxon>core chlorophytes</taxon>
        <taxon>Chlorophyceae</taxon>
        <taxon>CS clade</taxon>
        <taxon>Chlamydomonadales</taxon>
        <taxon>Chlamydomonadaceae</taxon>
        <taxon>Chlamydomonas</taxon>
    </lineage>
</organism>
<dbReference type="OrthoDB" id="8170117at2759"/>
<evidence type="ECO:0008006" key="4">
    <source>
        <dbReference type="Google" id="ProtNLM"/>
    </source>
</evidence>
<dbReference type="InterPro" id="IPR005301">
    <property type="entry name" value="MOB_kinase_act_fam"/>
</dbReference>
<dbReference type="Gene3D" id="1.20.140.30">
    <property type="entry name" value="MOB kinase activator"/>
    <property type="match status" value="1"/>
</dbReference>
<dbReference type="FunFam" id="1.20.140.30:FF:000001">
    <property type="entry name" value="MOB kinase activator 1A"/>
    <property type="match status" value="1"/>
</dbReference>